<dbReference type="InParanoid" id="A0A0G4GYB6"/>
<gene>
    <name evidence="2" type="ORF">Vbra_19086</name>
</gene>
<dbReference type="AlphaFoldDB" id="A0A0G4GYB6"/>
<dbReference type="EMBL" id="CDMY01000878">
    <property type="protein sequence ID" value="CEM36128.1"/>
    <property type="molecule type" value="Genomic_DNA"/>
</dbReference>
<organism evidence="2 3">
    <name type="scientific">Vitrella brassicaformis (strain CCMP3155)</name>
    <dbReference type="NCBI Taxonomy" id="1169540"/>
    <lineage>
        <taxon>Eukaryota</taxon>
        <taxon>Sar</taxon>
        <taxon>Alveolata</taxon>
        <taxon>Colpodellida</taxon>
        <taxon>Vitrellaceae</taxon>
        <taxon>Vitrella</taxon>
    </lineage>
</organism>
<protein>
    <submittedName>
        <fullName evidence="2">Uncharacterized protein</fullName>
    </submittedName>
</protein>
<reference evidence="2 3" key="1">
    <citation type="submission" date="2014-11" db="EMBL/GenBank/DDBJ databases">
        <authorList>
            <person name="Zhu J."/>
            <person name="Qi W."/>
            <person name="Song R."/>
        </authorList>
    </citation>
    <scope>NUCLEOTIDE SEQUENCE [LARGE SCALE GENOMIC DNA]</scope>
</reference>
<sequence>MWRRKKAAEKKKEASREAAPAHLPPPDPAVPAEAQLPSVVTDPALAAEKLPTPPLTPQTPANPAPPTPSNLLESLPLPVPLPLPVQKETKEKPLADDWLICKLSERQMAEDLFDGIEGGIPLIPLSSISSVAPRRKSAPPKALGMTLSVGGDDESEDGLEYFVSKIKTERDDIVSVSDRRWTVTPGEEGTLLGHKLKTHVLRDTRENRQLSSDIVTRVMTDLNRIKRMSEISVRTGITVMDGSYQGGADHHAQRHSRDNTADFFTSPLAKNMGDSQLSRSTPYGPSEPLLSSPSAQSKVRKSLDGRVAVDDEGEGGETEQVLNRMESRVA</sequence>
<evidence type="ECO:0000313" key="3">
    <source>
        <dbReference type="Proteomes" id="UP000041254"/>
    </source>
</evidence>
<evidence type="ECO:0000313" key="2">
    <source>
        <dbReference type="EMBL" id="CEM36128.1"/>
    </source>
</evidence>
<feature type="compositionally biased region" description="Pro residues" evidence="1">
    <location>
        <begin position="51"/>
        <end position="68"/>
    </location>
</feature>
<dbReference type="Proteomes" id="UP000041254">
    <property type="component" value="Unassembled WGS sequence"/>
</dbReference>
<feature type="region of interest" description="Disordered" evidence="1">
    <location>
        <begin position="263"/>
        <end position="330"/>
    </location>
</feature>
<evidence type="ECO:0000256" key="1">
    <source>
        <dbReference type="SAM" id="MobiDB-lite"/>
    </source>
</evidence>
<dbReference type="VEuPathDB" id="CryptoDB:Vbra_19086"/>
<keyword evidence="3" id="KW-1185">Reference proteome</keyword>
<feature type="region of interest" description="Disordered" evidence="1">
    <location>
        <begin position="1"/>
        <end position="75"/>
    </location>
</feature>
<name>A0A0G4GYB6_VITBC</name>
<proteinExistence type="predicted"/>
<feature type="compositionally biased region" description="Polar residues" evidence="1">
    <location>
        <begin position="273"/>
        <end position="297"/>
    </location>
</feature>
<accession>A0A0G4GYB6</accession>